<name>A0AAD3SRI1_NEPGR</name>
<keyword evidence="3" id="KW-1185">Reference proteome</keyword>
<evidence type="ECO:0000256" key="1">
    <source>
        <dbReference type="SAM" id="Phobius"/>
    </source>
</evidence>
<organism evidence="2 3">
    <name type="scientific">Nepenthes gracilis</name>
    <name type="common">Slender pitcher plant</name>
    <dbReference type="NCBI Taxonomy" id="150966"/>
    <lineage>
        <taxon>Eukaryota</taxon>
        <taxon>Viridiplantae</taxon>
        <taxon>Streptophyta</taxon>
        <taxon>Embryophyta</taxon>
        <taxon>Tracheophyta</taxon>
        <taxon>Spermatophyta</taxon>
        <taxon>Magnoliopsida</taxon>
        <taxon>eudicotyledons</taxon>
        <taxon>Gunneridae</taxon>
        <taxon>Pentapetalae</taxon>
        <taxon>Caryophyllales</taxon>
        <taxon>Nepenthaceae</taxon>
        <taxon>Nepenthes</taxon>
    </lineage>
</organism>
<comment type="caution">
    <text evidence="2">The sequence shown here is derived from an EMBL/GenBank/DDBJ whole genome shotgun (WGS) entry which is preliminary data.</text>
</comment>
<keyword evidence="1" id="KW-0472">Membrane</keyword>
<evidence type="ECO:0000313" key="2">
    <source>
        <dbReference type="EMBL" id="GMH15640.1"/>
    </source>
</evidence>
<reference evidence="2" key="1">
    <citation type="submission" date="2023-05" db="EMBL/GenBank/DDBJ databases">
        <title>Nepenthes gracilis genome sequencing.</title>
        <authorList>
            <person name="Fukushima K."/>
        </authorList>
    </citation>
    <scope>NUCLEOTIDE SEQUENCE</scope>
    <source>
        <strain evidence="2">SING2019-196</strain>
    </source>
</reference>
<keyword evidence="1" id="KW-1133">Transmembrane helix</keyword>
<dbReference type="Proteomes" id="UP001279734">
    <property type="component" value="Unassembled WGS sequence"/>
</dbReference>
<feature type="transmembrane region" description="Helical" evidence="1">
    <location>
        <begin position="31"/>
        <end position="50"/>
    </location>
</feature>
<proteinExistence type="predicted"/>
<gene>
    <name evidence="2" type="ORF">Nepgr_017481</name>
</gene>
<evidence type="ECO:0000313" key="3">
    <source>
        <dbReference type="Proteomes" id="UP001279734"/>
    </source>
</evidence>
<protein>
    <submittedName>
        <fullName evidence="2">Uncharacterized protein</fullName>
    </submittedName>
</protein>
<keyword evidence="1" id="KW-0812">Transmembrane</keyword>
<sequence length="84" mass="9463">MPVPEAYALLPELMFGSDRVHDADTTYFAELWFVGLLLISAAKNCFCWCWRGVMMYWSNVGVDKFGASTQKLYVAATVSLVEET</sequence>
<dbReference type="EMBL" id="BSYO01000015">
    <property type="protein sequence ID" value="GMH15640.1"/>
    <property type="molecule type" value="Genomic_DNA"/>
</dbReference>
<accession>A0AAD3SRI1</accession>
<dbReference type="AlphaFoldDB" id="A0AAD3SRI1"/>